<keyword evidence="2" id="KW-0812">Transmembrane</keyword>
<dbReference type="Gramene" id="OE9A045685T2">
    <property type="protein sequence ID" value="OE9A045685C2"/>
    <property type="gene ID" value="OE9A045685"/>
</dbReference>
<evidence type="ECO:0000256" key="2">
    <source>
        <dbReference type="SAM" id="Phobius"/>
    </source>
</evidence>
<dbReference type="AlphaFoldDB" id="A0A8S0THD7"/>
<name>A0A8S0THD7_OLEEU</name>
<feature type="region of interest" description="Disordered" evidence="1">
    <location>
        <begin position="149"/>
        <end position="170"/>
    </location>
</feature>
<dbReference type="PANTHER" id="PTHR34358">
    <property type="entry name" value="OS03G0411600 PROTEIN"/>
    <property type="match status" value="1"/>
</dbReference>
<proteinExistence type="predicted"/>
<dbReference type="Proteomes" id="UP000594638">
    <property type="component" value="Unassembled WGS sequence"/>
</dbReference>
<dbReference type="PANTHER" id="PTHR34358:SF2">
    <property type="entry name" value="OS03G0411600 PROTEIN"/>
    <property type="match status" value="1"/>
</dbReference>
<gene>
    <name evidence="3" type="ORF">OLEA9_A045685</name>
</gene>
<dbReference type="InterPro" id="IPR010608">
    <property type="entry name" value="DUF1195"/>
</dbReference>
<evidence type="ECO:0000256" key="1">
    <source>
        <dbReference type="SAM" id="MobiDB-lite"/>
    </source>
</evidence>
<dbReference type="EMBL" id="CACTIH010007243">
    <property type="protein sequence ID" value="CAA3005299.1"/>
    <property type="molecule type" value="Genomic_DNA"/>
</dbReference>
<reference evidence="3 4" key="1">
    <citation type="submission" date="2019-12" db="EMBL/GenBank/DDBJ databases">
        <authorList>
            <person name="Alioto T."/>
            <person name="Alioto T."/>
            <person name="Gomez Garrido J."/>
        </authorList>
    </citation>
    <scope>NUCLEOTIDE SEQUENCE [LARGE SCALE GENOMIC DNA]</scope>
</reference>
<evidence type="ECO:0000313" key="4">
    <source>
        <dbReference type="Proteomes" id="UP000594638"/>
    </source>
</evidence>
<sequence length="170" mass="19253">MKDEETQTTAPAATTQKEGLCGGLFGRGRYKIWVLGAIVLLALWSMFTTSVTLKWSAVNLKHSSDAFDLSIHGDLDVLDLDEREKMVRHMWDVYSHSTSIRLPSFWREAFEAAYQDLTSEVASIQDAAISEIAKMSFLSRDIYESPPVQSTRRYSTSKDEVAPRRLLRTT</sequence>
<comment type="caution">
    <text evidence="3">The sequence shown here is derived from an EMBL/GenBank/DDBJ whole genome shotgun (WGS) entry which is preliminary data.</text>
</comment>
<keyword evidence="4" id="KW-1185">Reference proteome</keyword>
<keyword evidence="2" id="KW-1133">Transmembrane helix</keyword>
<accession>A0A8S0THD7</accession>
<dbReference type="OrthoDB" id="2020737at2759"/>
<protein>
    <submittedName>
        <fullName evidence="3">Polyol transporter</fullName>
    </submittedName>
</protein>
<dbReference type="Gramene" id="OE9A045685T1">
    <property type="protein sequence ID" value="OE9A045685C1"/>
    <property type="gene ID" value="OE9A045685"/>
</dbReference>
<feature type="transmembrane region" description="Helical" evidence="2">
    <location>
        <begin position="32"/>
        <end position="53"/>
    </location>
</feature>
<organism evidence="3 4">
    <name type="scientific">Olea europaea subsp. europaea</name>
    <dbReference type="NCBI Taxonomy" id="158383"/>
    <lineage>
        <taxon>Eukaryota</taxon>
        <taxon>Viridiplantae</taxon>
        <taxon>Streptophyta</taxon>
        <taxon>Embryophyta</taxon>
        <taxon>Tracheophyta</taxon>
        <taxon>Spermatophyta</taxon>
        <taxon>Magnoliopsida</taxon>
        <taxon>eudicotyledons</taxon>
        <taxon>Gunneridae</taxon>
        <taxon>Pentapetalae</taxon>
        <taxon>asterids</taxon>
        <taxon>lamiids</taxon>
        <taxon>Lamiales</taxon>
        <taxon>Oleaceae</taxon>
        <taxon>Oleeae</taxon>
        <taxon>Olea</taxon>
    </lineage>
</organism>
<evidence type="ECO:0000313" key="3">
    <source>
        <dbReference type="EMBL" id="CAA3005299.1"/>
    </source>
</evidence>
<keyword evidence="2" id="KW-0472">Membrane</keyword>
<dbReference type="Pfam" id="PF06708">
    <property type="entry name" value="DUF1195"/>
    <property type="match status" value="1"/>
</dbReference>